<reference evidence="1 2" key="1">
    <citation type="submission" date="2020-07" db="EMBL/GenBank/DDBJ databases">
        <title>Sequencing the genomes of 1000 actinobacteria strains.</title>
        <authorList>
            <person name="Klenk H.-P."/>
        </authorList>
    </citation>
    <scope>NUCLEOTIDE SEQUENCE [LARGE SCALE GENOMIC DNA]</scope>
    <source>
        <strain evidence="1 2">DSM 15475</strain>
    </source>
</reference>
<proteinExistence type="predicted"/>
<dbReference type="Proteomes" id="UP000535437">
    <property type="component" value="Unassembled WGS sequence"/>
</dbReference>
<dbReference type="RefSeq" id="WP_179540718.1">
    <property type="nucleotide sequence ID" value="NZ_BAAALL010000004.1"/>
</dbReference>
<evidence type="ECO:0000313" key="2">
    <source>
        <dbReference type="Proteomes" id="UP000535437"/>
    </source>
</evidence>
<accession>A0A7Z0GJK6</accession>
<evidence type="ECO:0000313" key="1">
    <source>
        <dbReference type="EMBL" id="NYJ77201.1"/>
    </source>
</evidence>
<sequence length="172" mass="18865">MTRQQEGSDRPEFSPLPESLRVAENVEPDDPVLDGSARIVELGAHCDFFHLPAVGDPSGHFAVTEYCTLDDGRAVKLRDLGFTLSATRYAPGGGREANPTSGLTLDVIAQEVRTTTAPDALPDGTVLDEEHDWEELALFARDAGLRTTSEELRELDYVFTFAERVVEQFARG</sequence>
<protein>
    <submittedName>
        <fullName evidence="1">Uncharacterized protein</fullName>
    </submittedName>
</protein>
<name>A0A7Z0GJK6_9MICC</name>
<gene>
    <name evidence="1" type="ORF">HNR09_000612</name>
</gene>
<organism evidence="1 2">
    <name type="scientific">Nesterenkonia xinjiangensis</name>
    <dbReference type="NCBI Taxonomy" id="225327"/>
    <lineage>
        <taxon>Bacteria</taxon>
        <taxon>Bacillati</taxon>
        <taxon>Actinomycetota</taxon>
        <taxon>Actinomycetes</taxon>
        <taxon>Micrococcales</taxon>
        <taxon>Micrococcaceae</taxon>
        <taxon>Nesterenkonia</taxon>
    </lineage>
</organism>
<comment type="caution">
    <text evidence="1">The sequence shown here is derived from an EMBL/GenBank/DDBJ whole genome shotgun (WGS) entry which is preliminary data.</text>
</comment>
<dbReference type="EMBL" id="JACCFY010000001">
    <property type="protein sequence ID" value="NYJ77201.1"/>
    <property type="molecule type" value="Genomic_DNA"/>
</dbReference>
<dbReference type="AlphaFoldDB" id="A0A7Z0GJK6"/>
<keyword evidence="2" id="KW-1185">Reference proteome</keyword>